<dbReference type="AlphaFoldDB" id="A0A4Y1MZD1"/>
<dbReference type="Gene3D" id="1.10.10.2910">
    <property type="match status" value="1"/>
</dbReference>
<dbReference type="InterPro" id="IPR010359">
    <property type="entry name" value="IrrE_HExxH"/>
</dbReference>
<accession>A0A4Y1MZD1</accession>
<dbReference type="EMBL" id="CP025189">
    <property type="protein sequence ID" value="AWV23301.1"/>
    <property type="molecule type" value="Genomic_DNA"/>
</dbReference>
<dbReference type="GO" id="GO:0003677">
    <property type="term" value="F:DNA binding"/>
    <property type="evidence" value="ECO:0007669"/>
    <property type="project" value="InterPro"/>
</dbReference>
<dbReference type="CDD" id="cd00093">
    <property type="entry name" value="HTH_XRE"/>
    <property type="match status" value="1"/>
</dbReference>
<dbReference type="SUPFAM" id="SSF47413">
    <property type="entry name" value="lambda repressor-like DNA-binding domains"/>
    <property type="match status" value="1"/>
</dbReference>
<evidence type="ECO:0000256" key="1">
    <source>
        <dbReference type="ARBA" id="ARBA00007227"/>
    </source>
</evidence>
<protein>
    <submittedName>
        <fullName evidence="3">Transcriptional regulator</fullName>
    </submittedName>
</protein>
<sequence>MTSNIHFLPDRGAGFVPERLTEARVARQMSRAELARAVNLTGQAIGYYEAGDRRPDMGVVLRFAEALGRTPSFFLHRPARPSGGKGTRFFRAAGRRTDRVNDALDARVGWLWEVVSFLIERVRLPLANLPEIPPSAGAHYRADEIEMAASQTRRHWGLGDGPIANMVALLETHGVIITRFNMGSEKIDAFSCWLAGRPFIVLGTDRRSASRSRFDAAHELGHLLLHREITQEDIETKTVRDRIEAEANAFAGAFLLPRTSMLKEFYSTRLSHLEGLKRRWRVSMQAIAHRAKQIGILDDDQYVNFRKQISAQKMLMVEPLDEELPLEQPKLLLKAWELILGKYGTRAEAELGLGPDMLEELCTITPLPTPAPAEPKLIHKR</sequence>
<dbReference type="RefSeq" id="WP_397540491.1">
    <property type="nucleotide sequence ID" value="NZ_CP025189.1"/>
</dbReference>
<dbReference type="InterPro" id="IPR052345">
    <property type="entry name" value="Rad_response_metalloprotease"/>
</dbReference>
<dbReference type="PANTHER" id="PTHR43236:SF1">
    <property type="entry name" value="BLL7220 PROTEIN"/>
    <property type="match status" value="1"/>
</dbReference>
<evidence type="ECO:0000259" key="2">
    <source>
        <dbReference type="PROSITE" id="PS50943"/>
    </source>
</evidence>
<dbReference type="InterPro" id="IPR010982">
    <property type="entry name" value="Lambda_DNA-bd_dom_sf"/>
</dbReference>
<proteinExistence type="inferred from homology"/>
<dbReference type="PROSITE" id="PS50943">
    <property type="entry name" value="HTH_CROC1"/>
    <property type="match status" value="1"/>
</dbReference>
<dbReference type="InterPro" id="IPR001387">
    <property type="entry name" value="Cro/C1-type_HTH"/>
</dbReference>
<organism evidence="3">
    <name type="scientific">Roseomonas mucosa</name>
    <dbReference type="NCBI Taxonomy" id="207340"/>
    <lineage>
        <taxon>Bacteria</taxon>
        <taxon>Pseudomonadati</taxon>
        <taxon>Pseudomonadota</taxon>
        <taxon>Alphaproteobacteria</taxon>
        <taxon>Acetobacterales</taxon>
        <taxon>Roseomonadaceae</taxon>
        <taxon>Roseomonas</taxon>
    </lineage>
</organism>
<reference evidence="3" key="1">
    <citation type="submission" date="2017-12" db="EMBL/GenBank/DDBJ databases">
        <authorList>
            <person name="Martens C."/>
            <person name="Dahlstrom E."/>
            <person name="Barbian K."/>
            <person name="Sykora L."/>
            <person name="Ricklefs S."/>
            <person name="Bruno D."/>
            <person name="Anzick I."/>
            <person name="Myles I."/>
            <person name="Datta S.K."/>
        </authorList>
    </citation>
    <scope>NUCLEOTIDE SEQUENCE</scope>
    <source>
        <strain evidence="3">AD2</strain>
    </source>
</reference>
<gene>
    <name evidence="3" type="ORF">RADP37_05374</name>
</gene>
<dbReference type="PANTHER" id="PTHR43236">
    <property type="entry name" value="ANTITOXIN HIGA1"/>
    <property type="match status" value="1"/>
</dbReference>
<dbReference type="SMART" id="SM00530">
    <property type="entry name" value="HTH_XRE"/>
    <property type="match status" value="1"/>
</dbReference>
<feature type="domain" description="HTH cro/C1-type" evidence="2">
    <location>
        <begin position="20"/>
        <end position="74"/>
    </location>
</feature>
<dbReference type="Pfam" id="PF06114">
    <property type="entry name" value="Peptidase_M78"/>
    <property type="match status" value="1"/>
</dbReference>
<name>A0A4Y1MZD1_9PROT</name>
<dbReference type="Gene3D" id="1.10.260.40">
    <property type="entry name" value="lambda repressor-like DNA-binding domains"/>
    <property type="match status" value="1"/>
</dbReference>
<comment type="similarity">
    <text evidence="1">Belongs to the short-chain fatty acyl-CoA assimilation regulator (ScfR) family.</text>
</comment>
<evidence type="ECO:0000313" key="3">
    <source>
        <dbReference type="EMBL" id="AWV23301.1"/>
    </source>
</evidence>
<dbReference type="Pfam" id="PF01381">
    <property type="entry name" value="HTH_3"/>
    <property type="match status" value="1"/>
</dbReference>